<reference evidence="1" key="1">
    <citation type="submission" date="2019-08" db="EMBL/GenBank/DDBJ databases">
        <title>The improved chromosome-level genome for the pearl oyster Pinctada fucata martensii using PacBio sequencing and Hi-C.</title>
        <authorList>
            <person name="Zheng Z."/>
        </authorList>
    </citation>
    <scope>NUCLEOTIDE SEQUENCE</scope>
    <source>
        <strain evidence="1">ZZ-2019</strain>
        <tissue evidence="1">Adductor muscle</tissue>
    </source>
</reference>
<accession>A0AA88YIX0</accession>
<sequence length="247" mass="28194">YVHTSGKLEKEIERIFEENCHVTLGYIKPSTGKKFGISSNIPFGCKDLDVLILELVGIEAEHSPKYPRRYILNSSDPISTDHLHVLAHPDGSVLKSDLNCHLLTEEDRKYIKNNKIEKWREISTRLSVDEIERVYKNLLDCTSNQQQVLFNVSKSTTHGASGAPCIVERNNIQVVFAMLIKGYPNFFFNNLTKREQEEADPKLLVEACLPMAMVSKALKEKGLIDLQRDLYKPDVDEGTFGYKRRLP</sequence>
<feature type="non-terminal residue" evidence="1">
    <location>
        <position position="1"/>
    </location>
</feature>
<evidence type="ECO:0000313" key="1">
    <source>
        <dbReference type="EMBL" id="KAK3100284.1"/>
    </source>
</evidence>
<name>A0AA88YIX0_PINIB</name>
<keyword evidence="2" id="KW-1185">Reference proteome</keyword>
<dbReference type="EMBL" id="VSWD01000006">
    <property type="protein sequence ID" value="KAK3100284.1"/>
    <property type="molecule type" value="Genomic_DNA"/>
</dbReference>
<gene>
    <name evidence="1" type="ORF">FSP39_017553</name>
</gene>
<protein>
    <submittedName>
        <fullName evidence="1">Uncharacterized protein</fullName>
    </submittedName>
</protein>
<proteinExistence type="predicted"/>
<comment type="caution">
    <text evidence="1">The sequence shown here is derived from an EMBL/GenBank/DDBJ whole genome shotgun (WGS) entry which is preliminary data.</text>
</comment>
<organism evidence="1 2">
    <name type="scientific">Pinctada imbricata</name>
    <name type="common">Atlantic pearl-oyster</name>
    <name type="synonym">Pinctada martensii</name>
    <dbReference type="NCBI Taxonomy" id="66713"/>
    <lineage>
        <taxon>Eukaryota</taxon>
        <taxon>Metazoa</taxon>
        <taxon>Spiralia</taxon>
        <taxon>Lophotrochozoa</taxon>
        <taxon>Mollusca</taxon>
        <taxon>Bivalvia</taxon>
        <taxon>Autobranchia</taxon>
        <taxon>Pteriomorphia</taxon>
        <taxon>Pterioida</taxon>
        <taxon>Pterioidea</taxon>
        <taxon>Pteriidae</taxon>
        <taxon>Pinctada</taxon>
    </lineage>
</organism>
<evidence type="ECO:0000313" key="2">
    <source>
        <dbReference type="Proteomes" id="UP001186944"/>
    </source>
</evidence>
<dbReference type="AlphaFoldDB" id="A0AA88YIX0"/>
<dbReference type="Proteomes" id="UP001186944">
    <property type="component" value="Unassembled WGS sequence"/>
</dbReference>